<reference evidence="2 3" key="1">
    <citation type="submission" date="2024-07" db="EMBL/GenBank/DDBJ databases">
        <title>Section-level genome sequencing and comparative genomics of Aspergillus sections Usti and Cavernicolus.</title>
        <authorList>
            <consortium name="Lawrence Berkeley National Laboratory"/>
            <person name="Nybo J.L."/>
            <person name="Vesth T.C."/>
            <person name="Theobald S."/>
            <person name="Frisvad J.C."/>
            <person name="Larsen T.O."/>
            <person name="Kjaerboelling I."/>
            <person name="Rothschild-Mancinelli K."/>
            <person name="Lyhne E.K."/>
            <person name="Kogle M.E."/>
            <person name="Barry K."/>
            <person name="Clum A."/>
            <person name="Na H."/>
            <person name="Ledsgaard L."/>
            <person name="Lin J."/>
            <person name="Lipzen A."/>
            <person name="Kuo A."/>
            <person name="Riley R."/>
            <person name="Mondo S."/>
            <person name="Labutti K."/>
            <person name="Haridas S."/>
            <person name="Pangalinan J."/>
            <person name="Salamov A.A."/>
            <person name="Simmons B.A."/>
            <person name="Magnuson J.K."/>
            <person name="Chen J."/>
            <person name="Drula E."/>
            <person name="Henrissat B."/>
            <person name="Wiebenga A."/>
            <person name="Lubbers R.J."/>
            <person name="Gomes A.C."/>
            <person name="Makela M.R."/>
            <person name="Stajich J."/>
            <person name="Grigoriev I.V."/>
            <person name="Mortensen U.H."/>
            <person name="De Vries R.P."/>
            <person name="Baker S.E."/>
            <person name="Andersen M.R."/>
        </authorList>
    </citation>
    <scope>NUCLEOTIDE SEQUENCE [LARGE SCALE GENOMIC DNA]</scope>
    <source>
        <strain evidence="2 3">CBS 209.92</strain>
    </source>
</reference>
<sequence length="67" mass="7264">MRRLQIRDVRHPLLRVHPLLVVGVELCGLLLLLLDVGVACERAGPAHEPPADPNGDIPVRGDVQCLA</sequence>
<keyword evidence="3" id="KW-1185">Reference proteome</keyword>
<evidence type="ECO:0000256" key="1">
    <source>
        <dbReference type="SAM" id="Phobius"/>
    </source>
</evidence>
<evidence type="ECO:0008006" key="4">
    <source>
        <dbReference type="Google" id="ProtNLM"/>
    </source>
</evidence>
<dbReference type="Proteomes" id="UP001610563">
    <property type="component" value="Unassembled WGS sequence"/>
</dbReference>
<feature type="transmembrane region" description="Helical" evidence="1">
    <location>
        <begin position="12"/>
        <end position="34"/>
    </location>
</feature>
<name>A0ABR4FGG4_9EURO</name>
<comment type="caution">
    <text evidence="2">The sequence shown here is derived from an EMBL/GenBank/DDBJ whole genome shotgun (WGS) entry which is preliminary data.</text>
</comment>
<gene>
    <name evidence="2" type="ORF">BJX66DRAFT_320975</name>
</gene>
<proteinExistence type="predicted"/>
<organism evidence="2 3">
    <name type="scientific">Aspergillus keveii</name>
    <dbReference type="NCBI Taxonomy" id="714993"/>
    <lineage>
        <taxon>Eukaryota</taxon>
        <taxon>Fungi</taxon>
        <taxon>Dikarya</taxon>
        <taxon>Ascomycota</taxon>
        <taxon>Pezizomycotina</taxon>
        <taxon>Eurotiomycetes</taxon>
        <taxon>Eurotiomycetidae</taxon>
        <taxon>Eurotiales</taxon>
        <taxon>Aspergillaceae</taxon>
        <taxon>Aspergillus</taxon>
        <taxon>Aspergillus subgen. Nidulantes</taxon>
    </lineage>
</organism>
<keyword evidence="1" id="KW-0812">Transmembrane</keyword>
<accession>A0ABR4FGG4</accession>
<evidence type="ECO:0000313" key="2">
    <source>
        <dbReference type="EMBL" id="KAL2782326.1"/>
    </source>
</evidence>
<dbReference type="EMBL" id="JBFTWV010000538">
    <property type="protein sequence ID" value="KAL2782326.1"/>
    <property type="molecule type" value="Genomic_DNA"/>
</dbReference>
<protein>
    <recommendedName>
        <fullName evidence="4">Secreted protein</fullName>
    </recommendedName>
</protein>
<keyword evidence="1" id="KW-0472">Membrane</keyword>
<keyword evidence="1" id="KW-1133">Transmembrane helix</keyword>
<evidence type="ECO:0000313" key="3">
    <source>
        <dbReference type="Proteomes" id="UP001610563"/>
    </source>
</evidence>